<evidence type="ECO:0000256" key="2">
    <source>
        <dbReference type="ARBA" id="ARBA00023315"/>
    </source>
</evidence>
<dbReference type="RefSeq" id="WP_045806498.1">
    <property type="nucleotide sequence ID" value="NZ_JZCR01000006.1"/>
</dbReference>
<dbReference type="SUPFAM" id="SSF55729">
    <property type="entry name" value="Acyl-CoA N-acyltransferases (Nat)"/>
    <property type="match status" value="1"/>
</dbReference>
<dbReference type="CDD" id="cd04301">
    <property type="entry name" value="NAT_SF"/>
    <property type="match status" value="1"/>
</dbReference>
<dbReference type="InterPro" id="IPR016181">
    <property type="entry name" value="Acyl_CoA_acyltransferase"/>
</dbReference>
<dbReference type="AlphaFoldDB" id="A0A0F3RWX4"/>
<evidence type="ECO:0000259" key="3">
    <source>
        <dbReference type="PROSITE" id="PS51186"/>
    </source>
</evidence>
<feature type="domain" description="N-acetyltransferase" evidence="3">
    <location>
        <begin position="4"/>
        <end position="161"/>
    </location>
</feature>
<dbReference type="Proteomes" id="UP000033491">
    <property type="component" value="Unassembled WGS sequence"/>
</dbReference>
<dbReference type="Pfam" id="PF00583">
    <property type="entry name" value="Acetyltransf_1"/>
    <property type="match status" value="1"/>
</dbReference>
<accession>A0A0F3RWX4</accession>
<keyword evidence="1" id="KW-0808">Transferase</keyword>
<dbReference type="InterPro" id="IPR000182">
    <property type="entry name" value="GNAT_dom"/>
</dbReference>
<dbReference type="PANTHER" id="PTHR43877">
    <property type="entry name" value="AMINOALKYLPHOSPHONATE N-ACETYLTRANSFERASE-RELATED-RELATED"/>
    <property type="match status" value="1"/>
</dbReference>
<evidence type="ECO:0000256" key="1">
    <source>
        <dbReference type="ARBA" id="ARBA00022679"/>
    </source>
</evidence>
<reference evidence="4 5" key="1">
    <citation type="submission" date="2015-03" db="EMBL/GenBank/DDBJ databases">
        <authorList>
            <person name="Zheng J."/>
            <person name="Ganezle M."/>
        </authorList>
    </citation>
    <scope>NUCLEOTIDE SEQUENCE [LARGE SCALE GENOMIC DNA]</scope>
    <source>
        <strain evidence="4 5">LP38</strain>
    </source>
</reference>
<gene>
    <name evidence="4" type="ORF">VC81_02040</name>
</gene>
<proteinExistence type="predicted"/>
<dbReference type="EMBL" id="JZCR01000006">
    <property type="protein sequence ID" value="KJW13272.1"/>
    <property type="molecule type" value="Genomic_DNA"/>
</dbReference>
<dbReference type="InterPro" id="IPR050832">
    <property type="entry name" value="Bact_Acetyltransf"/>
</dbReference>
<name>A0A0F3RWX4_9LACO</name>
<evidence type="ECO:0000313" key="4">
    <source>
        <dbReference type="EMBL" id="KJW13272.1"/>
    </source>
</evidence>
<keyword evidence="2" id="KW-0012">Acyltransferase</keyword>
<dbReference type="GO" id="GO:0016747">
    <property type="term" value="F:acyltransferase activity, transferring groups other than amino-acyl groups"/>
    <property type="evidence" value="ECO:0007669"/>
    <property type="project" value="InterPro"/>
</dbReference>
<dbReference type="PATRIC" id="fig|216463.3.peg.2213"/>
<dbReference type="STRING" id="216463.VC81_02040"/>
<evidence type="ECO:0000313" key="5">
    <source>
        <dbReference type="Proteomes" id="UP000033491"/>
    </source>
</evidence>
<dbReference type="Gene3D" id="3.40.630.30">
    <property type="match status" value="1"/>
</dbReference>
<dbReference type="OrthoDB" id="9802340at2"/>
<dbReference type="PANTHER" id="PTHR43877:SF2">
    <property type="entry name" value="AMINOALKYLPHOSPHONATE N-ACETYLTRANSFERASE-RELATED"/>
    <property type="match status" value="1"/>
</dbReference>
<comment type="caution">
    <text evidence="4">The sequence shown here is derived from an EMBL/GenBank/DDBJ whole genome shotgun (WGS) entry which is preliminary data.</text>
</comment>
<sequence length="163" mass="18327">MPTIEIRYSEPQDLPQLFAIDQTIWNPTNSPGPLRLKSLLAYRQHYPAGSQLVAVRGTQVLGMISWNPQSPYPSMRRTWDIGIGVAQAAQHQGVGSQLMTALKTEARRQGIHRIELNVLATNLAARQFYAQQGFQVEGRARDAFYLNGHYVDDFSLAYLIEPS</sequence>
<protein>
    <recommendedName>
        <fullName evidence="3">N-acetyltransferase domain-containing protein</fullName>
    </recommendedName>
</protein>
<organism evidence="4 5">
    <name type="scientific">Levilactobacillus spicheri</name>
    <dbReference type="NCBI Taxonomy" id="216463"/>
    <lineage>
        <taxon>Bacteria</taxon>
        <taxon>Bacillati</taxon>
        <taxon>Bacillota</taxon>
        <taxon>Bacilli</taxon>
        <taxon>Lactobacillales</taxon>
        <taxon>Lactobacillaceae</taxon>
        <taxon>Levilactobacillus</taxon>
    </lineage>
</organism>
<dbReference type="PROSITE" id="PS51186">
    <property type="entry name" value="GNAT"/>
    <property type="match status" value="1"/>
</dbReference>